<dbReference type="InterPro" id="IPR000408">
    <property type="entry name" value="Reg_chr_condens"/>
</dbReference>
<gene>
    <name evidence="5" type="ORF">CTAYLR_005018</name>
</gene>
<dbReference type="InterPro" id="IPR009091">
    <property type="entry name" value="RCC1/BLIP-II"/>
</dbReference>
<evidence type="ECO:0000256" key="3">
    <source>
        <dbReference type="SAM" id="MobiDB-lite"/>
    </source>
</evidence>
<evidence type="ECO:0000256" key="2">
    <source>
        <dbReference type="PROSITE-ProRule" id="PRU00235"/>
    </source>
</evidence>
<feature type="region of interest" description="Disordered" evidence="3">
    <location>
        <begin position="373"/>
        <end position="393"/>
    </location>
</feature>
<feature type="repeat" description="RCC1" evidence="2">
    <location>
        <begin position="216"/>
        <end position="265"/>
    </location>
</feature>
<dbReference type="Gene3D" id="2.130.10.30">
    <property type="entry name" value="Regulator of chromosome condensation 1/beta-lactamase-inhibitor protein II"/>
    <property type="match status" value="2"/>
</dbReference>
<dbReference type="PANTHER" id="PTHR45622">
    <property type="entry name" value="UBIQUITIN-PROTEIN LIGASE E3A-RELATED"/>
    <property type="match status" value="1"/>
</dbReference>
<dbReference type="Pfam" id="PF25390">
    <property type="entry name" value="WD40_RLD"/>
    <property type="match status" value="1"/>
</dbReference>
<dbReference type="AlphaFoldDB" id="A0AAD7UAX2"/>
<feature type="compositionally biased region" description="Acidic residues" evidence="3">
    <location>
        <begin position="401"/>
        <end position="417"/>
    </location>
</feature>
<dbReference type="PROSITE" id="PS50012">
    <property type="entry name" value="RCC1_3"/>
    <property type="match status" value="3"/>
</dbReference>
<dbReference type="PANTHER" id="PTHR45622:SF70">
    <property type="entry name" value="SECRETION-REGULATING GUANINE NUCLEOTIDE EXCHANGE FACTOR"/>
    <property type="match status" value="1"/>
</dbReference>
<dbReference type="SUPFAM" id="SSF50985">
    <property type="entry name" value="RCC1/BLIP-II"/>
    <property type="match status" value="1"/>
</dbReference>
<dbReference type="PRINTS" id="PR00633">
    <property type="entry name" value="RCCNDNSATION"/>
</dbReference>
<comment type="caution">
    <text evidence="5">The sequence shown here is derived from an EMBL/GenBank/DDBJ whole genome shotgun (WGS) entry which is preliminary data.</text>
</comment>
<feature type="region of interest" description="Disordered" evidence="3">
    <location>
        <begin position="398"/>
        <end position="417"/>
    </location>
</feature>
<dbReference type="EMBL" id="JAQMWT010000435">
    <property type="protein sequence ID" value="KAJ8601400.1"/>
    <property type="molecule type" value="Genomic_DNA"/>
</dbReference>
<dbReference type="GO" id="GO:0005737">
    <property type="term" value="C:cytoplasm"/>
    <property type="evidence" value="ECO:0007669"/>
    <property type="project" value="TreeGrafter"/>
</dbReference>
<evidence type="ECO:0000256" key="1">
    <source>
        <dbReference type="ARBA" id="ARBA00022737"/>
    </source>
</evidence>
<feature type="repeat" description="RCC1" evidence="2">
    <location>
        <begin position="168"/>
        <end position="215"/>
    </location>
</feature>
<proteinExistence type="predicted"/>
<accession>A0AAD7UAX2</accession>
<dbReference type="InterPro" id="IPR051709">
    <property type="entry name" value="Ub-ligase/GTPase-reg"/>
</dbReference>
<protein>
    <recommendedName>
        <fullName evidence="4">RCC1-like domain-containing protein</fullName>
    </recommendedName>
</protein>
<organism evidence="5 6">
    <name type="scientific">Chrysophaeum taylorii</name>
    <dbReference type="NCBI Taxonomy" id="2483200"/>
    <lineage>
        <taxon>Eukaryota</taxon>
        <taxon>Sar</taxon>
        <taxon>Stramenopiles</taxon>
        <taxon>Ochrophyta</taxon>
        <taxon>Pelagophyceae</taxon>
        <taxon>Pelagomonadales</taxon>
        <taxon>Pelagomonadaceae</taxon>
        <taxon>Chrysophaeum</taxon>
    </lineage>
</organism>
<reference evidence="5" key="1">
    <citation type="submission" date="2023-01" db="EMBL/GenBank/DDBJ databases">
        <title>Metagenome sequencing of chrysophaentin producing Chrysophaeum taylorii.</title>
        <authorList>
            <person name="Davison J."/>
            <person name="Bewley C."/>
        </authorList>
    </citation>
    <scope>NUCLEOTIDE SEQUENCE</scope>
    <source>
        <strain evidence="5">NIES-1699</strain>
    </source>
</reference>
<keyword evidence="1" id="KW-0677">Repeat</keyword>
<dbReference type="PROSITE" id="PS00626">
    <property type="entry name" value="RCC1_2"/>
    <property type="match status" value="2"/>
</dbReference>
<dbReference type="InterPro" id="IPR058923">
    <property type="entry name" value="RCC1-like_dom"/>
</dbReference>
<sequence length="499" mass="52234">MLERLLGSQPELLAKLHQLEAAGISPRVVFSSALRKVRDERPRESRAEWGAKIERPALGRIAASLHSLIARRDGSCSALGYQPCGPAGQKEANLRLGEQAVCVAAGWGFSLVLTETGGVYAGGLDDECVPAANSGRQAAPRLERLRFPTRIFLISAGAAHALAVDEAGDAWSWGVGDDGRLGRPGGSAPARVKQLPDRCAAIAAGASHSLFATALGALYASGHGGSGRLGLGVELTDRRAPHRVDLEGVVYIAAGKYHSLAIDASGVVYAFGDNSYGQLGVGDDMDRLVPTVVDGSFARLGPKQVAAGAGHSLVLVANGDVWGFGNNARGQLGDHASFDGLREEKTRGLETRVLPRRTTTVGVKDLVVVVEQFDDDEEEERRREQSDDSSVVVVSATLNNDAEDLASDDGQTDDDDDVASEVWVPKRIPGLCGRSVVEVAAGSDAIDDEGHTLALTATGTILGLGSAQHGQIGPVARDQATTFGHLATTPRDILRGTAL</sequence>
<feature type="repeat" description="RCC1" evidence="2">
    <location>
        <begin position="266"/>
        <end position="318"/>
    </location>
</feature>
<name>A0AAD7UAX2_9STRA</name>
<keyword evidence="6" id="KW-1185">Reference proteome</keyword>
<evidence type="ECO:0000313" key="6">
    <source>
        <dbReference type="Proteomes" id="UP001230188"/>
    </source>
</evidence>
<dbReference type="Proteomes" id="UP001230188">
    <property type="component" value="Unassembled WGS sequence"/>
</dbReference>
<evidence type="ECO:0000313" key="5">
    <source>
        <dbReference type="EMBL" id="KAJ8601400.1"/>
    </source>
</evidence>
<evidence type="ECO:0000259" key="4">
    <source>
        <dbReference type="Pfam" id="PF25390"/>
    </source>
</evidence>
<feature type="domain" description="RCC1-like" evidence="4">
    <location>
        <begin position="74"/>
        <end position="343"/>
    </location>
</feature>